<dbReference type="AlphaFoldDB" id="A0A401G0X3"/>
<sequence length="316" mass="35186">MKKTGFLYDERYLLHNTGAMHPESSERLKAAYDGIEAAGLLPKLTRISASRADQRWIESVHHVSYIMRFEEACLMQMTEFDYPDNQMCPETCETAFLAVGGILDTVTQVVRGVIDNAFCAVRPPGHHAEVGKAMGFCYFNNIAIAARYLQDQLGVSRIAIVDFDVHHGNGTQHIFEYDPTVFYYSIHEHPSFAYPGTGREFEKGADAGYGYTLNSPVLPGQGDAEYQALIQSDLIPALDFFEPEFILVSTGFDAHEDDDMSGIRLSTEGFSRIMETLMGLANQHTGGKIVSVLEGGYCIERLPELVKNHVEILLRG</sequence>
<accession>A0A401G0X3</accession>
<dbReference type="InterPro" id="IPR000286">
    <property type="entry name" value="HDACs"/>
</dbReference>
<dbReference type="PANTHER" id="PTHR10625:SF10">
    <property type="entry name" value="HISTONE DEACETYLASE HDAC1"/>
    <property type="match status" value="1"/>
</dbReference>
<gene>
    <name evidence="3" type="ORF">DENIS_3817</name>
</gene>
<comment type="caution">
    <text evidence="3">The sequence shown here is derived from an EMBL/GenBank/DDBJ whole genome shotgun (WGS) entry which is preliminary data.</text>
</comment>
<evidence type="ECO:0000313" key="4">
    <source>
        <dbReference type="Proteomes" id="UP000288096"/>
    </source>
</evidence>
<feature type="domain" description="Histone deacetylase" evidence="2">
    <location>
        <begin position="21"/>
        <end position="312"/>
    </location>
</feature>
<dbReference type="EMBL" id="BEXT01000001">
    <property type="protein sequence ID" value="GBC62833.1"/>
    <property type="molecule type" value="Genomic_DNA"/>
</dbReference>
<dbReference type="PANTHER" id="PTHR10625">
    <property type="entry name" value="HISTONE DEACETYLASE HDAC1-RELATED"/>
    <property type="match status" value="1"/>
</dbReference>
<keyword evidence="4" id="KW-1185">Reference proteome</keyword>
<dbReference type="Pfam" id="PF00850">
    <property type="entry name" value="Hist_deacetyl"/>
    <property type="match status" value="1"/>
</dbReference>
<dbReference type="InterPro" id="IPR037138">
    <property type="entry name" value="His_deacetylse_dom_sf"/>
</dbReference>
<dbReference type="Proteomes" id="UP000288096">
    <property type="component" value="Unassembled WGS sequence"/>
</dbReference>
<name>A0A401G0X3_9BACT</name>
<organism evidence="3 4">
    <name type="scientific">Desulfonema ishimotonii</name>
    <dbReference type="NCBI Taxonomy" id="45657"/>
    <lineage>
        <taxon>Bacteria</taxon>
        <taxon>Pseudomonadati</taxon>
        <taxon>Thermodesulfobacteriota</taxon>
        <taxon>Desulfobacteria</taxon>
        <taxon>Desulfobacterales</taxon>
        <taxon>Desulfococcaceae</taxon>
        <taxon>Desulfonema</taxon>
    </lineage>
</organism>
<dbReference type="PRINTS" id="PR01270">
    <property type="entry name" value="HDASUPER"/>
</dbReference>
<dbReference type="InterPro" id="IPR023801">
    <property type="entry name" value="His_deacetylse_dom"/>
</dbReference>
<reference evidence="4" key="1">
    <citation type="submission" date="2017-11" db="EMBL/GenBank/DDBJ databases">
        <authorList>
            <person name="Watanabe M."/>
            <person name="Kojima H."/>
        </authorList>
    </citation>
    <scope>NUCLEOTIDE SEQUENCE [LARGE SCALE GENOMIC DNA]</scope>
    <source>
        <strain evidence="4">Tokyo 01</strain>
    </source>
</reference>
<dbReference type="CDD" id="cd09992">
    <property type="entry name" value="HDAC_classII"/>
    <property type="match status" value="1"/>
</dbReference>
<dbReference type="GO" id="GO:0040029">
    <property type="term" value="P:epigenetic regulation of gene expression"/>
    <property type="evidence" value="ECO:0007669"/>
    <property type="project" value="TreeGrafter"/>
</dbReference>
<proteinExistence type="inferred from homology"/>
<evidence type="ECO:0000259" key="2">
    <source>
        <dbReference type="Pfam" id="PF00850"/>
    </source>
</evidence>
<dbReference type="GO" id="GO:0004407">
    <property type="term" value="F:histone deacetylase activity"/>
    <property type="evidence" value="ECO:0007669"/>
    <property type="project" value="TreeGrafter"/>
</dbReference>
<evidence type="ECO:0000256" key="1">
    <source>
        <dbReference type="ARBA" id="ARBA00005947"/>
    </source>
</evidence>
<protein>
    <submittedName>
        <fullName evidence="3">Histone deacetylase</fullName>
    </submittedName>
</protein>
<comment type="similarity">
    <text evidence="1">Belongs to the histone deacetylase family.</text>
</comment>
<reference evidence="4" key="2">
    <citation type="submission" date="2019-01" db="EMBL/GenBank/DDBJ databases">
        <title>Genome sequence of Desulfonema ishimotonii strain Tokyo 01.</title>
        <authorList>
            <person name="Fukui M."/>
        </authorList>
    </citation>
    <scope>NUCLEOTIDE SEQUENCE [LARGE SCALE GENOMIC DNA]</scope>
    <source>
        <strain evidence="4">Tokyo 01</strain>
    </source>
</reference>
<evidence type="ECO:0000313" key="3">
    <source>
        <dbReference type="EMBL" id="GBC62833.1"/>
    </source>
</evidence>
<dbReference type="Gene3D" id="3.40.800.20">
    <property type="entry name" value="Histone deacetylase domain"/>
    <property type="match status" value="1"/>
</dbReference>
<dbReference type="SUPFAM" id="SSF52768">
    <property type="entry name" value="Arginase/deacetylase"/>
    <property type="match status" value="1"/>
</dbReference>
<dbReference type="RefSeq" id="WP_124329973.1">
    <property type="nucleotide sequence ID" value="NZ_BEXT01000001.1"/>
</dbReference>
<dbReference type="InterPro" id="IPR023696">
    <property type="entry name" value="Ureohydrolase_dom_sf"/>
</dbReference>
<dbReference type="OrthoDB" id="9808367at2"/>